<evidence type="ECO:0000313" key="6">
    <source>
        <dbReference type="Proteomes" id="UP001301769"/>
    </source>
</evidence>
<dbReference type="CDD" id="cd05259">
    <property type="entry name" value="PCBER_SDR_a"/>
    <property type="match status" value="1"/>
</dbReference>
<comment type="similarity">
    <text evidence="1">Belongs to the NmrA-type oxidoreductase family. Isoflavone reductase subfamily.</text>
</comment>
<dbReference type="Proteomes" id="UP001301769">
    <property type="component" value="Unassembled WGS sequence"/>
</dbReference>
<keyword evidence="3" id="KW-0560">Oxidoreductase</keyword>
<organism evidence="5 6">
    <name type="scientific">Rhypophila decipiens</name>
    <dbReference type="NCBI Taxonomy" id="261697"/>
    <lineage>
        <taxon>Eukaryota</taxon>
        <taxon>Fungi</taxon>
        <taxon>Dikarya</taxon>
        <taxon>Ascomycota</taxon>
        <taxon>Pezizomycotina</taxon>
        <taxon>Sordariomycetes</taxon>
        <taxon>Sordariomycetidae</taxon>
        <taxon>Sordariales</taxon>
        <taxon>Naviculisporaceae</taxon>
        <taxon>Rhypophila</taxon>
    </lineage>
</organism>
<gene>
    <name evidence="5" type="ORF">QBC37DRAFT_434313</name>
</gene>
<dbReference type="InterPro" id="IPR051609">
    <property type="entry name" value="NmrA/Isoflavone_reductase-like"/>
</dbReference>
<accession>A0AAN6XUM0</accession>
<dbReference type="InterPro" id="IPR045312">
    <property type="entry name" value="PCBER-like"/>
</dbReference>
<evidence type="ECO:0000259" key="4">
    <source>
        <dbReference type="Pfam" id="PF05368"/>
    </source>
</evidence>
<evidence type="ECO:0000256" key="2">
    <source>
        <dbReference type="ARBA" id="ARBA00022857"/>
    </source>
</evidence>
<keyword evidence="2" id="KW-0521">NADP</keyword>
<dbReference type="InterPro" id="IPR036291">
    <property type="entry name" value="NAD(P)-bd_dom_sf"/>
</dbReference>
<evidence type="ECO:0000256" key="3">
    <source>
        <dbReference type="ARBA" id="ARBA00023002"/>
    </source>
</evidence>
<dbReference type="GO" id="GO:0016491">
    <property type="term" value="F:oxidoreductase activity"/>
    <property type="evidence" value="ECO:0007669"/>
    <property type="project" value="UniProtKB-KW"/>
</dbReference>
<dbReference type="PANTHER" id="PTHR47706:SF4">
    <property type="entry name" value="NMRA-LIKE DOMAIN-CONTAINING PROTEIN"/>
    <property type="match status" value="1"/>
</dbReference>
<dbReference type="Gene3D" id="3.40.50.720">
    <property type="entry name" value="NAD(P)-binding Rossmann-like Domain"/>
    <property type="match status" value="1"/>
</dbReference>
<protein>
    <recommendedName>
        <fullName evidence="4">NmrA-like domain-containing protein</fullName>
    </recommendedName>
</protein>
<name>A0AAN6XUM0_9PEZI</name>
<dbReference type="InterPro" id="IPR008030">
    <property type="entry name" value="NmrA-like"/>
</dbReference>
<proteinExistence type="inferred from homology"/>
<dbReference type="Pfam" id="PF05368">
    <property type="entry name" value="NmrA"/>
    <property type="match status" value="1"/>
</dbReference>
<dbReference type="PANTHER" id="PTHR47706">
    <property type="entry name" value="NMRA-LIKE FAMILY PROTEIN"/>
    <property type="match status" value="1"/>
</dbReference>
<reference evidence="5" key="2">
    <citation type="submission" date="2023-05" db="EMBL/GenBank/DDBJ databases">
        <authorList>
            <consortium name="Lawrence Berkeley National Laboratory"/>
            <person name="Steindorff A."/>
            <person name="Hensen N."/>
            <person name="Bonometti L."/>
            <person name="Westerberg I."/>
            <person name="Brannstrom I.O."/>
            <person name="Guillou S."/>
            <person name="Cros-Aarteil S."/>
            <person name="Calhoun S."/>
            <person name="Haridas S."/>
            <person name="Kuo A."/>
            <person name="Mondo S."/>
            <person name="Pangilinan J."/>
            <person name="Riley R."/>
            <person name="Labutti K."/>
            <person name="Andreopoulos B."/>
            <person name="Lipzen A."/>
            <person name="Chen C."/>
            <person name="Yanf M."/>
            <person name="Daum C."/>
            <person name="Ng V."/>
            <person name="Clum A."/>
            <person name="Ohm R."/>
            <person name="Martin F."/>
            <person name="Silar P."/>
            <person name="Natvig D."/>
            <person name="Lalanne C."/>
            <person name="Gautier V."/>
            <person name="Ament-Velasquez S.L."/>
            <person name="Kruys A."/>
            <person name="Hutchinson M.I."/>
            <person name="Powell A.J."/>
            <person name="Barry K."/>
            <person name="Miller A.N."/>
            <person name="Grigoriev I.V."/>
            <person name="Debuchy R."/>
            <person name="Gladieux P."/>
            <person name="Thoren M.H."/>
            <person name="Johannesson H."/>
        </authorList>
    </citation>
    <scope>NUCLEOTIDE SEQUENCE</scope>
    <source>
        <strain evidence="5">PSN293</strain>
    </source>
</reference>
<evidence type="ECO:0000313" key="5">
    <source>
        <dbReference type="EMBL" id="KAK4206880.1"/>
    </source>
</evidence>
<dbReference type="EMBL" id="MU858342">
    <property type="protein sequence ID" value="KAK4206880.1"/>
    <property type="molecule type" value="Genomic_DNA"/>
</dbReference>
<feature type="domain" description="NmrA-like" evidence="4">
    <location>
        <begin position="3"/>
        <end position="312"/>
    </location>
</feature>
<keyword evidence="6" id="KW-1185">Reference proteome</keyword>
<dbReference type="AlphaFoldDB" id="A0AAN6XUM0"/>
<reference evidence="5" key="1">
    <citation type="journal article" date="2023" name="Mol. Phylogenet. Evol.">
        <title>Genome-scale phylogeny and comparative genomics of the fungal order Sordariales.</title>
        <authorList>
            <person name="Hensen N."/>
            <person name="Bonometti L."/>
            <person name="Westerberg I."/>
            <person name="Brannstrom I.O."/>
            <person name="Guillou S."/>
            <person name="Cros-Aarteil S."/>
            <person name="Calhoun S."/>
            <person name="Haridas S."/>
            <person name="Kuo A."/>
            <person name="Mondo S."/>
            <person name="Pangilinan J."/>
            <person name="Riley R."/>
            <person name="LaButti K."/>
            <person name="Andreopoulos B."/>
            <person name="Lipzen A."/>
            <person name="Chen C."/>
            <person name="Yan M."/>
            <person name="Daum C."/>
            <person name="Ng V."/>
            <person name="Clum A."/>
            <person name="Steindorff A."/>
            <person name="Ohm R.A."/>
            <person name="Martin F."/>
            <person name="Silar P."/>
            <person name="Natvig D.O."/>
            <person name="Lalanne C."/>
            <person name="Gautier V."/>
            <person name="Ament-Velasquez S.L."/>
            <person name="Kruys A."/>
            <person name="Hutchinson M.I."/>
            <person name="Powell A.J."/>
            <person name="Barry K."/>
            <person name="Miller A.N."/>
            <person name="Grigoriev I.V."/>
            <person name="Debuchy R."/>
            <person name="Gladieux P."/>
            <person name="Hiltunen Thoren M."/>
            <person name="Johannesson H."/>
        </authorList>
    </citation>
    <scope>NUCLEOTIDE SEQUENCE</scope>
    <source>
        <strain evidence="5">PSN293</strain>
    </source>
</reference>
<comment type="caution">
    <text evidence="5">The sequence shown here is derived from an EMBL/GenBank/DDBJ whole genome shotgun (WGS) entry which is preliminary data.</text>
</comment>
<dbReference type="SUPFAM" id="SSF51735">
    <property type="entry name" value="NAD(P)-binding Rossmann-fold domains"/>
    <property type="match status" value="1"/>
</dbReference>
<evidence type="ECO:0000256" key="1">
    <source>
        <dbReference type="ARBA" id="ARBA00005725"/>
    </source>
</evidence>
<sequence length="320" mass="35637">MVKIAIAGASGNVGLEVVNALASTGKHEILALSRKDGPPNEIPALSGVTWIKTDYSNLQRLTELLEGVDTVLSFIVVHLDQGNMAQKNLIDAAVKARVRRFAPSEWVGARMDHMPWVEHGKQDIRDHLKKLNSEKKVLEYSLFQPGMFLNYLTHPHKSAKYLPTIATPFDFENRRAIILEESDDVPMTLTTVQDLANIVSKAVEHDDEWPLVGGISGNTVTMRELIAIGEKVRGAPFNVERLKFDDLKAEMVKSSWRPKIEHHAFTPEEMEALELQVVSGIVLAIGSGAMEASDEWNKLLPSYKFTKAEEFLSAAWKGKD</sequence>